<gene>
    <name evidence="2" type="ORF">NLJ89_g12147</name>
</gene>
<protein>
    <recommendedName>
        <fullName evidence="1">Glycosyl hydrolase family 95 N-terminal domain-containing protein</fullName>
    </recommendedName>
</protein>
<organism evidence="2 3">
    <name type="scientific">Agrocybe chaxingu</name>
    <dbReference type="NCBI Taxonomy" id="84603"/>
    <lineage>
        <taxon>Eukaryota</taxon>
        <taxon>Fungi</taxon>
        <taxon>Dikarya</taxon>
        <taxon>Basidiomycota</taxon>
        <taxon>Agaricomycotina</taxon>
        <taxon>Agaricomycetes</taxon>
        <taxon>Agaricomycetidae</taxon>
        <taxon>Agaricales</taxon>
        <taxon>Agaricineae</taxon>
        <taxon>Strophariaceae</taxon>
        <taxon>Agrocybe</taxon>
    </lineage>
</organism>
<proteinExistence type="predicted"/>
<feature type="domain" description="Glycosyl hydrolase family 95 N-terminal" evidence="1">
    <location>
        <begin position="1"/>
        <end position="118"/>
    </location>
</feature>
<dbReference type="Gene3D" id="2.70.98.50">
    <property type="entry name" value="putative glycoside hydrolase family protein from bacillus halodurans"/>
    <property type="match status" value="1"/>
</dbReference>
<name>A0A9W8MNS0_9AGAR</name>
<dbReference type="EMBL" id="JANKHO010003593">
    <property type="protein sequence ID" value="KAJ3482321.1"/>
    <property type="molecule type" value="Genomic_DNA"/>
</dbReference>
<accession>A0A9W8MNS0</accession>
<sequence length="120" mass="12927">MLPGRTMQEATQLNIESLWSGGPFADPSYNGGNKLPSEQTAMAQAMQRIRQTIFQSTTGDIDSIEVLGNDPGQYGSYAGAGHLLSTLNISGTVSDYGRWLDLDQGLARTSWTQSGTSLIR</sequence>
<keyword evidence="3" id="KW-1185">Reference proteome</keyword>
<evidence type="ECO:0000259" key="1">
    <source>
        <dbReference type="Pfam" id="PF14498"/>
    </source>
</evidence>
<comment type="caution">
    <text evidence="2">The sequence shown here is derived from an EMBL/GenBank/DDBJ whole genome shotgun (WGS) entry which is preliminary data.</text>
</comment>
<dbReference type="Pfam" id="PF14498">
    <property type="entry name" value="Glyco_hyd_65N_2"/>
    <property type="match status" value="1"/>
</dbReference>
<dbReference type="Proteomes" id="UP001148786">
    <property type="component" value="Unassembled WGS sequence"/>
</dbReference>
<reference evidence="2" key="1">
    <citation type="submission" date="2022-07" db="EMBL/GenBank/DDBJ databases">
        <title>Genome Sequence of Agrocybe chaxingu.</title>
        <authorList>
            <person name="Buettner E."/>
        </authorList>
    </citation>
    <scope>NUCLEOTIDE SEQUENCE</scope>
    <source>
        <strain evidence="2">MP-N11</strain>
    </source>
</reference>
<dbReference type="InterPro" id="IPR027414">
    <property type="entry name" value="GH95_N_dom"/>
</dbReference>
<evidence type="ECO:0000313" key="3">
    <source>
        <dbReference type="Proteomes" id="UP001148786"/>
    </source>
</evidence>
<evidence type="ECO:0000313" key="2">
    <source>
        <dbReference type="EMBL" id="KAJ3482321.1"/>
    </source>
</evidence>
<dbReference type="OrthoDB" id="3206559at2759"/>
<dbReference type="AlphaFoldDB" id="A0A9W8MNS0"/>